<evidence type="ECO:0000313" key="2">
    <source>
        <dbReference type="EMBL" id="GFJ89368.1"/>
    </source>
</evidence>
<feature type="region of interest" description="Disordered" evidence="1">
    <location>
        <begin position="1"/>
        <end position="53"/>
    </location>
</feature>
<gene>
    <name evidence="2" type="ORF">Prum_030100</name>
</gene>
<reference evidence="2 3" key="1">
    <citation type="submission" date="2020-03" db="EMBL/GenBank/DDBJ databases">
        <title>Whole genome shotgun sequence of Phytohabitans rumicis NBRC 108638.</title>
        <authorList>
            <person name="Komaki H."/>
            <person name="Tamura T."/>
        </authorList>
    </citation>
    <scope>NUCLEOTIDE SEQUENCE [LARGE SCALE GENOMIC DNA]</scope>
    <source>
        <strain evidence="2 3">NBRC 108638</strain>
    </source>
</reference>
<dbReference type="EMBL" id="BLPG01000001">
    <property type="protein sequence ID" value="GFJ89368.1"/>
    <property type="molecule type" value="Genomic_DNA"/>
</dbReference>
<evidence type="ECO:0000313" key="3">
    <source>
        <dbReference type="Proteomes" id="UP000482960"/>
    </source>
</evidence>
<dbReference type="Proteomes" id="UP000482960">
    <property type="component" value="Unassembled WGS sequence"/>
</dbReference>
<proteinExistence type="predicted"/>
<feature type="compositionally biased region" description="Basic and acidic residues" evidence="1">
    <location>
        <begin position="35"/>
        <end position="53"/>
    </location>
</feature>
<comment type="caution">
    <text evidence="2">The sequence shown here is derived from an EMBL/GenBank/DDBJ whole genome shotgun (WGS) entry which is preliminary data.</text>
</comment>
<keyword evidence="3" id="KW-1185">Reference proteome</keyword>
<dbReference type="AlphaFoldDB" id="A0A6V8L335"/>
<name>A0A6V8L335_9ACTN</name>
<feature type="compositionally biased region" description="Basic and acidic residues" evidence="1">
    <location>
        <begin position="1"/>
        <end position="25"/>
    </location>
</feature>
<reference evidence="2 3" key="2">
    <citation type="submission" date="2020-03" db="EMBL/GenBank/DDBJ databases">
        <authorList>
            <person name="Ichikawa N."/>
            <person name="Kimura A."/>
            <person name="Kitahashi Y."/>
            <person name="Uohara A."/>
        </authorList>
    </citation>
    <scope>NUCLEOTIDE SEQUENCE [LARGE SCALE GENOMIC DNA]</scope>
    <source>
        <strain evidence="2 3">NBRC 108638</strain>
    </source>
</reference>
<sequence>MPEPGRADQVLERLAGRPPGDERVKLSKLINGEPLGEREAPARDPKDVRGQDLSIDPRRRLLGLDQGLCRANDRLQRARPFRPFGGLFHIGCHEIIIR</sequence>
<evidence type="ECO:0000256" key="1">
    <source>
        <dbReference type="SAM" id="MobiDB-lite"/>
    </source>
</evidence>
<accession>A0A6V8L335</accession>
<organism evidence="2 3">
    <name type="scientific">Phytohabitans rumicis</name>
    <dbReference type="NCBI Taxonomy" id="1076125"/>
    <lineage>
        <taxon>Bacteria</taxon>
        <taxon>Bacillati</taxon>
        <taxon>Actinomycetota</taxon>
        <taxon>Actinomycetes</taxon>
        <taxon>Micromonosporales</taxon>
        <taxon>Micromonosporaceae</taxon>
    </lineage>
</organism>
<protein>
    <submittedName>
        <fullName evidence="2">Uncharacterized protein</fullName>
    </submittedName>
</protein>